<proteinExistence type="predicted"/>
<keyword evidence="2" id="KW-1185">Reference proteome</keyword>
<reference evidence="1 2" key="1">
    <citation type="submission" date="2018-10" db="EMBL/GenBank/DDBJ databases">
        <title>Falsibacillus sp. genome draft.</title>
        <authorList>
            <person name="Shi S."/>
        </authorList>
    </citation>
    <scope>NUCLEOTIDE SEQUENCE [LARGE SCALE GENOMIC DNA]</scope>
    <source>
        <strain evidence="1 2">GY 10110</strain>
    </source>
</reference>
<evidence type="ECO:0000313" key="2">
    <source>
        <dbReference type="Proteomes" id="UP000276770"/>
    </source>
</evidence>
<protein>
    <submittedName>
        <fullName evidence="1">Uncharacterized protein</fullName>
    </submittedName>
</protein>
<dbReference type="EMBL" id="RCVZ01000013">
    <property type="protein sequence ID" value="RLQ93677.1"/>
    <property type="molecule type" value="Genomic_DNA"/>
</dbReference>
<name>A0A3L7JS43_9BACI</name>
<organism evidence="1 2">
    <name type="scientific">Falsibacillus albus</name>
    <dbReference type="NCBI Taxonomy" id="2478915"/>
    <lineage>
        <taxon>Bacteria</taxon>
        <taxon>Bacillati</taxon>
        <taxon>Bacillota</taxon>
        <taxon>Bacilli</taxon>
        <taxon>Bacillales</taxon>
        <taxon>Bacillaceae</taxon>
        <taxon>Falsibacillus</taxon>
    </lineage>
</organism>
<gene>
    <name evidence="1" type="ORF">D9X91_16990</name>
</gene>
<sequence length="70" mass="8328">MDNINVKMGIKNIKIAGQNCRQLESHFLSMHLKTERFVGQRDSQFLWGSVWEYETRIEWELREKCLKAGV</sequence>
<dbReference type="Proteomes" id="UP000276770">
    <property type="component" value="Unassembled WGS sequence"/>
</dbReference>
<dbReference type="AlphaFoldDB" id="A0A3L7JS43"/>
<accession>A0A3L7JS43</accession>
<evidence type="ECO:0000313" key="1">
    <source>
        <dbReference type="EMBL" id="RLQ93677.1"/>
    </source>
</evidence>
<comment type="caution">
    <text evidence="1">The sequence shown here is derived from an EMBL/GenBank/DDBJ whole genome shotgun (WGS) entry which is preliminary data.</text>
</comment>